<feature type="transmembrane region" description="Helical" evidence="16">
    <location>
        <begin position="21"/>
        <end position="40"/>
    </location>
</feature>
<evidence type="ECO:0000256" key="8">
    <source>
        <dbReference type="ARBA" id="ARBA00022741"/>
    </source>
</evidence>
<feature type="domain" description="Histidine kinase" evidence="17">
    <location>
        <begin position="488"/>
        <end position="707"/>
    </location>
</feature>
<evidence type="ECO:0000256" key="1">
    <source>
        <dbReference type="ARBA" id="ARBA00000085"/>
    </source>
</evidence>
<dbReference type="Pfam" id="PF00512">
    <property type="entry name" value="HisKA"/>
    <property type="match status" value="1"/>
</dbReference>
<dbReference type="InterPro" id="IPR001789">
    <property type="entry name" value="Sig_transdc_resp-reg_receiver"/>
</dbReference>
<dbReference type="FunFam" id="1.10.287.130:FF:000004">
    <property type="entry name" value="Ethylene receptor 1"/>
    <property type="match status" value="1"/>
</dbReference>
<dbReference type="GO" id="GO:0000155">
    <property type="term" value="F:phosphorelay sensor kinase activity"/>
    <property type="evidence" value="ECO:0007669"/>
    <property type="project" value="InterPro"/>
</dbReference>
<evidence type="ECO:0000259" key="19">
    <source>
        <dbReference type="PROSITE" id="PS50894"/>
    </source>
</evidence>
<dbReference type="InterPro" id="IPR008207">
    <property type="entry name" value="Sig_transdc_His_kin_Hpt_dom"/>
</dbReference>
<dbReference type="SUPFAM" id="SSF55874">
    <property type="entry name" value="ATPase domain of HSP90 chaperone/DNA topoisomerase II/histidine kinase"/>
    <property type="match status" value="1"/>
</dbReference>
<dbReference type="Gene3D" id="3.30.565.10">
    <property type="entry name" value="Histidine kinase-like ATPase, C-terminal domain"/>
    <property type="match status" value="1"/>
</dbReference>
<dbReference type="Pfam" id="PF00072">
    <property type="entry name" value="Response_reg"/>
    <property type="match status" value="1"/>
</dbReference>
<dbReference type="GO" id="GO:0005524">
    <property type="term" value="F:ATP binding"/>
    <property type="evidence" value="ECO:0007669"/>
    <property type="project" value="UniProtKB-KW"/>
</dbReference>
<evidence type="ECO:0000256" key="12">
    <source>
        <dbReference type="ARBA" id="ARBA00023012"/>
    </source>
</evidence>
<evidence type="ECO:0000256" key="7">
    <source>
        <dbReference type="ARBA" id="ARBA00022692"/>
    </source>
</evidence>
<evidence type="ECO:0000256" key="9">
    <source>
        <dbReference type="ARBA" id="ARBA00022777"/>
    </source>
</evidence>
<name>A0A4Q4L2A7_9PSED</name>
<dbReference type="CDD" id="cd16922">
    <property type="entry name" value="HATPase_EvgS-ArcB-TorS-like"/>
    <property type="match status" value="1"/>
</dbReference>
<keyword evidence="6" id="KW-0808">Transferase</keyword>
<evidence type="ECO:0000256" key="4">
    <source>
        <dbReference type="ARBA" id="ARBA00022475"/>
    </source>
</evidence>
<dbReference type="PANTHER" id="PTHR45339:SF1">
    <property type="entry name" value="HYBRID SIGNAL TRANSDUCTION HISTIDINE KINASE J"/>
    <property type="match status" value="1"/>
</dbReference>
<evidence type="ECO:0000256" key="13">
    <source>
        <dbReference type="ARBA" id="ARBA00023136"/>
    </source>
</evidence>
<dbReference type="SMART" id="SM00387">
    <property type="entry name" value="HATPase_c"/>
    <property type="match status" value="1"/>
</dbReference>
<evidence type="ECO:0000313" key="20">
    <source>
        <dbReference type="EMBL" id="RYM39140.1"/>
    </source>
</evidence>
<proteinExistence type="predicted"/>
<comment type="catalytic activity">
    <reaction evidence="1">
        <text>ATP + protein L-histidine = ADP + protein N-phospho-L-histidine.</text>
        <dbReference type="EC" id="2.7.13.3"/>
    </reaction>
</comment>
<dbReference type="Gene3D" id="3.40.50.2300">
    <property type="match status" value="1"/>
</dbReference>
<keyword evidence="9 20" id="KW-0418">Kinase</keyword>
<protein>
    <recommendedName>
        <fullName evidence="3">histidine kinase</fullName>
        <ecNumber evidence="3">2.7.13.3</ecNumber>
    </recommendedName>
</protein>
<dbReference type="PROSITE" id="PS50109">
    <property type="entry name" value="HIS_KIN"/>
    <property type="match status" value="1"/>
</dbReference>
<dbReference type="SUPFAM" id="SSF52172">
    <property type="entry name" value="CheY-like"/>
    <property type="match status" value="1"/>
</dbReference>
<feature type="modified residue" description="4-aspartylphosphate" evidence="15">
    <location>
        <position position="885"/>
    </location>
</feature>
<evidence type="ECO:0000256" key="10">
    <source>
        <dbReference type="ARBA" id="ARBA00022840"/>
    </source>
</evidence>
<evidence type="ECO:0000256" key="5">
    <source>
        <dbReference type="ARBA" id="ARBA00022553"/>
    </source>
</evidence>
<dbReference type="SUPFAM" id="SSF47226">
    <property type="entry name" value="Histidine-containing phosphotransfer domain, HPT domain"/>
    <property type="match status" value="1"/>
</dbReference>
<dbReference type="Pfam" id="PF02518">
    <property type="entry name" value="HATPase_c"/>
    <property type="match status" value="1"/>
</dbReference>
<evidence type="ECO:0000259" key="17">
    <source>
        <dbReference type="PROSITE" id="PS50109"/>
    </source>
</evidence>
<dbReference type="PRINTS" id="PR00344">
    <property type="entry name" value="BCTRLSENSOR"/>
</dbReference>
<accession>A0A4Q4L2A7</accession>
<dbReference type="SUPFAM" id="SSF47384">
    <property type="entry name" value="Homodimeric domain of signal transducing histidine kinase"/>
    <property type="match status" value="1"/>
</dbReference>
<feature type="domain" description="Response regulatory" evidence="18">
    <location>
        <begin position="836"/>
        <end position="950"/>
    </location>
</feature>
<dbReference type="SMART" id="SM00388">
    <property type="entry name" value="HisKA"/>
    <property type="match status" value="1"/>
</dbReference>
<reference evidence="20 21" key="1">
    <citation type="submission" date="2019-02" db="EMBL/GenBank/DDBJ databases">
        <title>Genome of Pseudomonas korensis isolated from heavy metal contaminated environment.</title>
        <authorList>
            <person name="Ayangbenro A.S."/>
            <person name="Babalola O."/>
        </authorList>
    </citation>
    <scope>NUCLEOTIDE SEQUENCE [LARGE SCALE GENOMIC DNA]</scope>
    <source>
        <strain evidence="20 21">AB36</strain>
    </source>
</reference>
<gene>
    <name evidence="20" type="ORF">EVS84_20910</name>
</gene>
<dbReference type="CDD" id="cd17546">
    <property type="entry name" value="REC_hyHK_CKI1_RcsC-like"/>
    <property type="match status" value="1"/>
</dbReference>
<keyword evidence="7 16" id="KW-0812">Transmembrane</keyword>
<dbReference type="PROSITE" id="PS50894">
    <property type="entry name" value="HPT"/>
    <property type="match status" value="1"/>
</dbReference>
<dbReference type="EMBL" id="SEUB01000008">
    <property type="protein sequence ID" value="RYM39140.1"/>
    <property type="molecule type" value="Genomic_DNA"/>
</dbReference>
<dbReference type="InterPro" id="IPR005467">
    <property type="entry name" value="His_kinase_dom"/>
</dbReference>
<evidence type="ECO:0000256" key="15">
    <source>
        <dbReference type="PROSITE-ProRule" id="PRU00169"/>
    </source>
</evidence>
<dbReference type="InterPro" id="IPR036641">
    <property type="entry name" value="HPT_dom_sf"/>
</dbReference>
<dbReference type="Gene3D" id="1.10.287.130">
    <property type="match status" value="1"/>
</dbReference>
<comment type="subcellular location">
    <subcellularLocation>
        <location evidence="2">Cell membrane</location>
        <topology evidence="2">Multi-pass membrane protein</topology>
    </subcellularLocation>
</comment>
<dbReference type="InterPro" id="IPR036890">
    <property type="entry name" value="HATPase_C_sf"/>
</dbReference>
<feature type="domain" description="HPt" evidence="19">
    <location>
        <begin position="961"/>
        <end position="1053"/>
    </location>
</feature>
<dbReference type="InterPro" id="IPR003661">
    <property type="entry name" value="HisK_dim/P_dom"/>
</dbReference>
<comment type="caution">
    <text evidence="20">The sequence shown here is derived from an EMBL/GenBank/DDBJ whole genome shotgun (WGS) entry which is preliminary data.</text>
</comment>
<dbReference type="PANTHER" id="PTHR45339">
    <property type="entry name" value="HYBRID SIGNAL TRANSDUCTION HISTIDINE KINASE J"/>
    <property type="match status" value="1"/>
</dbReference>
<dbReference type="SMART" id="SM00448">
    <property type="entry name" value="REC"/>
    <property type="match status" value="1"/>
</dbReference>
<keyword evidence="4" id="KW-1003">Cell membrane</keyword>
<organism evidence="20 21">
    <name type="scientific">Pseudomonas koreensis</name>
    <dbReference type="NCBI Taxonomy" id="198620"/>
    <lineage>
        <taxon>Bacteria</taxon>
        <taxon>Pseudomonadati</taxon>
        <taxon>Pseudomonadota</taxon>
        <taxon>Gammaproteobacteria</taxon>
        <taxon>Pseudomonadales</taxon>
        <taxon>Pseudomonadaceae</taxon>
        <taxon>Pseudomonas</taxon>
    </lineage>
</organism>
<keyword evidence="5 15" id="KW-0597">Phosphoprotein</keyword>
<dbReference type="Gene3D" id="1.20.120.160">
    <property type="entry name" value="HPT domain"/>
    <property type="match status" value="1"/>
</dbReference>
<dbReference type="EC" id="2.7.13.3" evidence="3"/>
<dbReference type="Proteomes" id="UP000291107">
    <property type="component" value="Unassembled WGS sequence"/>
</dbReference>
<dbReference type="FunFam" id="3.30.565.10:FF:000010">
    <property type="entry name" value="Sensor histidine kinase RcsC"/>
    <property type="match status" value="1"/>
</dbReference>
<dbReference type="PROSITE" id="PS50110">
    <property type="entry name" value="RESPONSE_REGULATORY"/>
    <property type="match status" value="1"/>
</dbReference>
<dbReference type="InterPro" id="IPR011006">
    <property type="entry name" value="CheY-like_superfamily"/>
</dbReference>
<sequence>MPHPNALLEKLASSSLRLNKGLLILGALVLLLLGISYLGVQRMVEEQRDTMQFHFARLMENIREQEAFLGDISRASDKGEYFPETVAPPVMQKRLPEEGPNIFEGRGLPFSLPFSVKIDPERIAPSQYPKVFALGSYLAAYYSAFWAASHYQSPQVILLNGPDNFDIAVPAAGRLRGAGQTQISTFVEIMTQKNLQRRAQTSAQVHWVPYPFAAVDNVTPSLLAYVRINLSKPTLAIEGANSWIVLGSLLKLSQVNNIERLMEWSIYDDFTLITPSGTVLIGELKPDQVLDEGANLTRDGLVFKLSSPGEQHWTAIYVISVQSFLDYALWPLLCLLGLVLALLACGRALNRWYAQRVILPARIAHASIAESEAFSRALIDTAPTGLCVISRRDHQVLLENQRAQQWHDTEELISLLEQQGTTGHGHAELEIDHRHLHLAFIATRYQGQDAWLCALHDVTRHVEDAAALEIARQAADSANQAKSRFLATMSHEIRTPLYGVLGTLELLGLTDLAPRQQAYLETIQRSSTSLFKLISDVLDVSKIEAGQMNLERQPFCPLELTEDVVRSYGAFARGKGLQLYACIDATLPDQLFGDAQRIRQILNNLLSNAIKFTDNGRVVVRVQVLQNTDGRAEVQWQVSDSGVGISQAQQEQLFDPFYQVNEADSHAGAGLGLAICKWLCELMHGDLNVVSEPGLGSRFNLQLALDRAPGSLADCPSFEAGSAAVYVRAPVAELAQHLLGWLHRFGLDCRLVTHELPPSSALLVDLAPLANATVFDGPRIAAIPGGPNPAQISGSDWQVDADDVRAIGWAIALARHDAHQRRAPSPQEKTRALNLRVLVAEDNMINAAVIKEQLEALGCSVIVAANGEQALAQWAPGRFDLLLTDVNMPVMNGYQLTSALREQGAMLPIIGVTANALREEGERCAAVGMNAWLVKPLNLATLRAHLQSHCQTVIAPLADPLPTLSPKMRELFVSTLRKDIQTTLGALEAADANRVAQQLHSMAGALGAVQVEALAHAFVELECRLTGMAMTAPLAVEVRRQLARLTDLLDALE</sequence>
<dbReference type="AlphaFoldDB" id="A0A4Q4L2A7"/>
<dbReference type="InterPro" id="IPR003594">
    <property type="entry name" value="HATPase_dom"/>
</dbReference>
<evidence type="ECO:0000313" key="21">
    <source>
        <dbReference type="Proteomes" id="UP000291107"/>
    </source>
</evidence>
<dbReference type="InterPro" id="IPR004358">
    <property type="entry name" value="Sig_transdc_His_kin-like_C"/>
</dbReference>
<keyword evidence="8" id="KW-0547">Nucleotide-binding</keyword>
<evidence type="ECO:0000256" key="11">
    <source>
        <dbReference type="ARBA" id="ARBA00022989"/>
    </source>
</evidence>
<keyword evidence="12" id="KW-0902">Two-component regulatory system</keyword>
<feature type="modified residue" description="Phosphohistidine" evidence="14">
    <location>
        <position position="1000"/>
    </location>
</feature>
<keyword evidence="13 16" id="KW-0472">Membrane</keyword>
<evidence type="ECO:0000256" key="14">
    <source>
        <dbReference type="PROSITE-ProRule" id="PRU00110"/>
    </source>
</evidence>
<evidence type="ECO:0000256" key="6">
    <source>
        <dbReference type="ARBA" id="ARBA00022679"/>
    </source>
</evidence>
<dbReference type="GO" id="GO:0005886">
    <property type="term" value="C:plasma membrane"/>
    <property type="evidence" value="ECO:0007669"/>
    <property type="project" value="UniProtKB-SubCell"/>
</dbReference>
<evidence type="ECO:0000256" key="2">
    <source>
        <dbReference type="ARBA" id="ARBA00004651"/>
    </source>
</evidence>
<dbReference type="RefSeq" id="WP_129999568.1">
    <property type="nucleotide sequence ID" value="NZ_SEUB01000008.1"/>
</dbReference>
<evidence type="ECO:0000259" key="18">
    <source>
        <dbReference type="PROSITE" id="PS50110"/>
    </source>
</evidence>
<keyword evidence="11 16" id="KW-1133">Transmembrane helix</keyword>
<dbReference type="Pfam" id="PF01627">
    <property type="entry name" value="Hpt"/>
    <property type="match status" value="1"/>
</dbReference>
<evidence type="ECO:0000256" key="16">
    <source>
        <dbReference type="SAM" id="Phobius"/>
    </source>
</evidence>
<dbReference type="CDD" id="cd00082">
    <property type="entry name" value="HisKA"/>
    <property type="match status" value="1"/>
</dbReference>
<dbReference type="InterPro" id="IPR036097">
    <property type="entry name" value="HisK_dim/P_sf"/>
</dbReference>
<keyword evidence="10" id="KW-0067">ATP-binding</keyword>
<evidence type="ECO:0000256" key="3">
    <source>
        <dbReference type="ARBA" id="ARBA00012438"/>
    </source>
</evidence>